<comment type="caution">
    <text evidence="1">The sequence shown here is derived from an EMBL/GenBank/DDBJ whole genome shotgun (WGS) entry which is preliminary data.</text>
</comment>
<organism evidence="1 2">
    <name type="scientific">Anaeramoeba flamelloides</name>
    <dbReference type="NCBI Taxonomy" id="1746091"/>
    <lineage>
        <taxon>Eukaryota</taxon>
        <taxon>Metamonada</taxon>
        <taxon>Anaeramoebidae</taxon>
        <taxon>Anaeramoeba</taxon>
    </lineage>
</organism>
<dbReference type="InterPro" id="IPR005301">
    <property type="entry name" value="MOB_kinase_act_fam"/>
</dbReference>
<dbReference type="PANTHER" id="PTHR22599">
    <property type="entry name" value="MPS ONE BINDER KINASE ACTIVATOR-LIKE MOB"/>
    <property type="match status" value="1"/>
</dbReference>
<protein>
    <submittedName>
        <fullName evidence="1">Mob kinase activator-like</fullName>
    </submittedName>
</protein>
<evidence type="ECO:0000313" key="1">
    <source>
        <dbReference type="EMBL" id="KAJ3430488.1"/>
    </source>
</evidence>
<dbReference type="GO" id="GO:0016301">
    <property type="term" value="F:kinase activity"/>
    <property type="evidence" value="ECO:0007669"/>
    <property type="project" value="UniProtKB-KW"/>
</dbReference>
<reference evidence="1" key="1">
    <citation type="submission" date="2022-08" db="EMBL/GenBank/DDBJ databases">
        <title>Novel sulphate-reducing endosymbionts in the free-living metamonad Anaeramoeba.</title>
        <authorList>
            <person name="Jerlstrom-Hultqvist J."/>
            <person name="Cepicka I."/>
            <person name="Gallot-Lavallee L."/>
            <person name="Salas-Leiva D."/>
            <person name="Curtis B.A."/>
            <person name="Zahonova K."/>
            <person name="Pipaliya S."/>
            <person name="Dacks J."/>
            <person name="Roger A.J."/>
        </authorList>
    </citation>
    <scope>NUCLEOTIDE SEQUENCE</scope>
    <source>
        <strain evidence="1">Busselton2</strain>
    </source>
</reference>
<dbReference type="InterPro" id="IPR036703">
    <property type="entry name" value="MOB_kinase_act_sf"/>
</dbReference>
<dbReference type="Pfam" id="PF03637">
    <property type="entry name" value="Mob1_phocein"/>
    <property type="match status" value="1"/>
</dbReference>
<dbReference type="Proteomes" id="UP001146793">
    <property type="component" value="Unassembled WGS sequence"/>
</dbReference>
<evidence type="ECO:0000313" key="2">
    <source>
        <dbReference type="Proteomes" id="UP001146793"/>
    </source>
</evidence>
<dbReference type="SUPFAM" id="SSF101152">
    <property type="entry name" value="Mob1/phocein"/>
    <property type="match status" value="1"/>
</dbReference>
<name>A0AAV7YS12_9EUKA</name>
<dbReference type="SMART" id="SM01388">
    <property type="entry name" value="Mob1_phocein"/>
    <property type="match status" value="1"/>
</dbReference>
<gene>
    <name evidence="1" type="ORF">M0812_23496</name>
</gene>
<dbReference type="Gene3D" id="1.20.140.30">
    <property type="entry name" value="MOB kinase activator"/>
    <property type="match status" value="1"/>
</dbReference>
<dbReference type="EMBL" id="JANTQA010000051">
    <property type="protein sequence ID" value="KAJ3430488.1"/>
    <property type="molecule type" value="Genomic_DNA"/>
</dbReference>
<keyword evidence="1" id="KW-0418">Kinase</keyword>
<accession>A0AAV7YS12</accession>
<dbReference type="AlphaFoldDB" id="A0AAV7YS12"/>
<proteinExistence type="predicted"/>
<sequence length="219" mass="25677">MVLTNCVLFNSNKKNTFRPQKKFNKGSKKYSLHKQAKGTLGSGNLKLAVQLPEEEELNQWLSIFVIDFTNKLNMIYASIQSVCTTNSCPVMNAGPKFEYHWSEKKSRKPKRLSAPDYIEKLLKWVDDQINDENIFPSDPELPYPRGFKNKIVSPIFKRLFRIFGHVYYSHFSTIREMGAEAHLNTLFKHFVYFTHEFNLIDEKELQPMQLLINKLCNFD</sequence>
<keyword evidence="1" id="KW-0808">Transferase</keyword>